<evidence type="ECO:0000313" key="2">
    <source>
        <dbReference type="EMBL" id="KAF7802533.1"/>
    </source>
</evidence>
<dbReference type="AlphaFoldDB" id="A0A834VY69"/>
<feature type="compositionally biased region" description="Basic and acidic residues" evidence="1">
    <location>
        <begin position="8"/>
        <end position="18"/>
    </location>
</feature>
<dbReference type="Proteomes" id="UP000634136">
    <property type="component" value="Unassembled WGS sequence"/>
</dbReference>
<keyword evidence="3" id="KW-1185">Reference proteome</keyword>
<comment type="caution">
    <text evidence="2">The sequence shown here is derived from an EMBL/GenBank/DDBJ whole genome shotgun (WGS) entry which is preliminary data.</text>
</comment>
<sequence length="57" mass="6518">METVVCRGTHERRAEQNRRQLTPTNHSGSGGDESTTHSLNLRSRSRYLEFLKCADNN</sequence>
<evidence type="ECO:0000313" key="3">
    <source>
        <dbReference type="Proteomes" id="UP000634136"/>
    </source>
</evidence>
<gene>
    <name evidence="2" type="ORF">G2W53_041644</name>
</gene>
<name>A0A834VY69_9FABA</name>
<dbReference type="EMBL" id="JAAIUW010000013">
    <property type="protein sequence ID" value="KAF7802533.1"/>
    <property type="molecule type" value="Genomic_DNA"/>
</dbReference>
<protein>
    <submittedName>
        <fullName evidence="2">Uncharacterized protein</fullName>
    </submittedName>
</protein>
<feature type="region of interest" description="Disordered" evidence="1">
    <location>
        <begin position="1"/>
        <end position="41"/>
    </location>
</feature>
<accession>A0A834VY69</accession>
<reference evidence="2" key="1">
    <citation type="submission" date="2020-09" db="EMBL/GenBank/DDBJ databases">
        <title>Genome-Enabled Discovery of Anthraquinone Biosynthesis in Senna tora.</title>
        <authorList>
            <person name="Kang S.-H."/>
            <person name="Pandey R.P."/>
            <person name="Lee C.-M."/>
            <person name="Sim J.-S."/>
            <person name="Jeong J.-T."/>
            <person name="Choi B.-S."/>
            <person name="Jung M."/>
            <person name="Ginzburg D."/>
            <person name="Zhao K."/>
            <person name="Won S.Y."/>
            <person name="Oh T.-J."/>
            <person name="Yu Y."/>
            <person name="Kim N.-H."/>
            <person name="Lee O.R."/>
            <person name="Lee T.-H."/>
            <person name="Bashyal P."/>
            <person name="Kim T.-S."/>
            <person name="Lee W.-H."/>
            <person name="Kawkins C."/>
            <person name="Kim C.-K."/>
            <person name="Kim J.S."/>
            <person name="Ahn B.O."/>
            <person name="Rhee S.Y."/>
            <person name="Sohng J.K."/>
        </authorList>
    </citation>
    <scope>NUCLEOTIDE SEQUENCE</scope>
    <source>
        <tissue evidence="2">Leaf</tissue>
    </source>
</reference>
<proteinExistence type="predicted"/>
<organism evidence="2 3">
    <name type="scientific">Senna tora</name>
    <dbReference type="NCBI Taxonomy" id="362788"/>
    <lineage>
        <taxon>Eukaryota</taxon>
        <taxon>Viridiplantae</taxon>
        <taxon>Streptophyta</taxon>
        <taxon>Embryophyta</taxon>
        <taxon>Tracheophyta</taxon>
        <taxon>Spermatophyta</taxon>
        <taxon>Magnoliopsida</taxon>
        <taxon>eudicotyledons</taxon>
        <taxon>Gunneridae</taxon>
        <taxon>Pentapetalae</taxon>
        <taxon>rosids</taxon>
        <taxon>fabids</taxon>
        <taxon>Fabales</taxon>
        <taxon>Fabaceae</taxon>
        <taxon>Caesalpinioideae</taxon>
        <taxon>Cassia clade</taxon>
        <taxon>Senna</taxon>
    </lineage>
</organism>
<feature type="compositionally biased region" description="Polar residues" evidence="1">
    <location>
        <begin position="19"/>
        <end position="41"/>
    </location>
</feature>
<evidence type="ECO:0000256" key="1">
    <source>
        <dbReference type="SAM" id="MobiDB-lite"/>
    </source>
</evidence>